<dbReference type="AlphaFoldDB" id="A0ABD0MW25"/>
<evidence type="ECO:0000313" key="3">
    <source>
        <dbReference type="Proteomes" id="UP001529510"/>
    </source>
</evidence>
<dbReference type="EMBL" id="JAMKFB020000044">
    <property type="protein sequence ID" value="KAL0154172.1"/>
    <property type="molecule type" value="Genomic_DNA"/>
</dbReference>
<keyword evidence="3" id="KW-1185">Reference proteome</keyword>
<evidence type="ECO:0000256" key="1">
    <source>
        <dbReference type="SAM" id="MobiDB-lite"/>
    </source>
</evidence>
<comment type="caution">
    <text evidence="2">The sequence shown here is derived from an EMBL/GenBank/DDBJ whole genome shotgun (WGS) entry which is preliminary data.</text>
</comment>
<name>A0ABD0MW25_CIRMR</name>
<proteinExistence type="predicted"/>
<reference evidence="2 3" key="1">
    <citation type="submission" date="2024-05" db="EMBL/GenBank/DDBJ databases">
        <title>Genome sequencing and assembly of Indian major carp, Cirrhinus mrigala (Hamilton, 1822).</title>
        <authorList>
            <person name="Mohindra V."/>
            <person name="Chowdhury L.M."/>
            <person name="Lal K."/>
            <person name="Jena J.K."/>
        </authorList>
    </citation>
    <scope>NUCLEOTIDE SEQUENCE [LARGE SCALE GENOMIC DNA]</scope>
    <source>
        <strain evidence="2">CM1030</strain>
        <tissue evidence="2">Blood</tissue>
    </source>
</reference>
<feature type="non-terminal residue" evidence="2">
    <location>
        <position position="95"/>
    </location>
</feature>
<accession>A0ABD0MW25</accession>
<dbReference type="Proteomes" id="UP001529510">
    <property type="component" value="Unassembled WGS sequence"/>
</dbReference>
<organism evidence="2 3">
    <name type="scientific">Cirrhinus mrigala</name>
    <name type="common">Mrigala</name>
    <dbReference type="NCBI Taxonomy" id="683832"/>
    <lineage>
        <taxon>Eukaryota</taxon>
        <taxon>Metazoa</taxon>
        <taxon>Chordata</taxon>
        <taxon>Craniata</taxon>
        <taxon>Vertebrata</taxon>
        <taxon>Euteleostomi</taxon>
        <taxon>Actinopterygii</taxon>
        <taxon>Neopterygii</taxon>
        <taxon>Teleostei</taxon>
        <taxon>Ostariophysi</taxon>
        <taxon>Cypriniformes</taxon>
        <taxon>Cyprinidae</taxon>
        <taxon>Labeoninae</taxon>
        <taxon>Labeonini</taxon>
        <taxon>Cirrhinus</taxon>
    </lineage>
</organism>
<protein>
    <submittedName>
        <fullName evidence="2">Uncharacterized protein</fullName>
    </submittedName>
</protein>
<feature type="region of interest" description="Disordered" evidence="1">
    <location>
        <begin position="1"/>
        <end position="26"/>
    </location>
</feature>
<gene>
    <name evidence="2" type="ORF">M9458_050530</name>
</gene>
<sequence length="95" mass="10748">MVSGAPLLTQHRQDQGAGAGFQERERRTCPHYHQRDKIVLGSSAFTSLRISYDLRQGCQTQFLKGRSPAEFCSNLAPKHILCSFQLSLKELISWI</sequence>
<evidence type="ECO:0000313" key="2">
    <source>
        <dbReference type="EMBL" id="KAL0154172.1"/>
    </source>
</evidence>